<sequence length="933" mass="103210">MPAAAPSLMTTPMHQGTVDLDDLEVEDTDTEDERKDTRDSSTSTLDLLKTKLSRRLSQRSDARRSQHGSSEEEIARRAELKRLMHKRIQEELESEKEAESKHDDSSLIGPRDALEFVIYNEETSIKQQVPSSPQLEPVHVPSGSVGSWRLSTQIPPDNLEEPPDPEGEGTTGTQPHNKPDYPPPIEDKSKTDLQHQHDSSADQYSPLDMWLCTQDLLPEVQSRLDAGALQIGEAAGNAGAIRNAVITLHTEHTPDTKHSVSSHYTIEENSENAPPIAISETSSYRTAPIQAPTPEGIIAVHEPQRPTSAVSETLSFKVREVELESVAKRFVMSNLRRDPSGPVASRFREEFDEPLKVTKPSILAKFHLAKPKKGKVLVKIPEASRQHRNCVTDALEASHLAAAGPNADIARPRAVSGPIKQPIIVESTTGLWKRAVRLEADRREAKQRENKASRKSRHFSSDTGHPSSTHGHSNHNHQHQLADNVSRHRNHSGWQSPRSGLAIRPDDANIGIRDDSVGTSNSTLKEWQRQIQSEETAFERTPSFATRLFTPQKSRTPPSSWAKWPSHTRVQRTGSANQRDIVTPKDFAVTDIDAGGATKWFTDNNRASPVDVREPKHVSQSFTDKFGRALRCSIAKLMKPGSDMKDENPSESRKSTGYLEYPELELLPLQGGYKEIQALEQQIGNIKRPSVVTESQRCCSAPAKTPLSVRLAQKVHEIQHGDRTNTAEPDIQDFLGTPPPQPPVTPDQRHSTPQAHSAPTAPFATPMSHVSYDDCVQKHLLDENDSVKSDTTVMVKRSKSNVERSVPSQTKYKTWNGRAKTQPVLLKSTREFGAELDKMLASEKGNVMIDVSPKVKILTLHIAMDAAEKAIDGARELKDGLTNGGEMVLDPHVKETDTAELYIGMKDAEKALDGARELEMTLKAGMKAVDTAA</sequence>
<dbReference type="EMBL" id="MCFJ01000012">
    <property type="protein sequence ID" value="ORY60113.1"/>
    <property type="molecule type" value="Genomic_DNA"/>
</dbReference>
<evidence type="ECO:0000313" key="2">
    <source>
        <dbReference type="EMBL" id="ORY60113.1"/>
    </source>
</evidence>
<reference evidence="2 3" key="1">
    <citation type="submission" date="2016-07" db="EMBL/GenBank/DDBJ databases">
        <title>Pervasive Adenine N6-methylation of Active Genes in Fungi.</title>
        <authorList>
            <consortium name="DOE Joint Genome Institute"/>
            <person name="Mondo S.J."/>
            <person name="Dannebaum R.O."/>
            <person name="Kuo R.C."/>
            <person name="Labutti K."/>
            <person name="Haridas S."/>
            <person name="Kuo A."/>
            <person name="Salamov A."/>
            <person name="Ahrendt S.R."/>
            <person name="Lipzen A."/>
            <person name="Sullivan W."/>
            <person name="Andreopoulos W.B."/>
            <person name="Clum A."/>
            <person name="Lindquist E."/>
            <person name="Daum C."/>
            <person name="Ramamoorthy G.K."/>
            <person name="Gryganskyi A."/>
            <person name="Culley D."/>
            <person name="Magnuson J.K."/>
            <person name="James T.Y."/>
            <person name="O'Malley M.A."/>
            <person name="Stajich J.E."/>
            <person name="Spatafora J.W."/>
            <person name="Visel A."/>
            <person name="Grigoriev I.V."/>
        </authorList>
    </citation>
    <scope>NUCLEOTIDE SEQUENCE [LARGE SCALE GENOMIC DNA]</scope>
    <source>
        <strain evidence="2 3">CBS 129021</strain>
    </source>
</reference>
<evidence type="ECO:0000313" key="3">
    <source>
        <dbReference type="Proteomes" id="UP000193689"/>
    </source>
</evidence>
<proteinExistence type="predicted"/>
<feature type="compositionally biased region" description="Basic and acidic residues" evidence="1">
    <location>
        <begin position="58"/>
        <end position="105"/>
    </location>
</feature>
<feature type="compositionally biased region" description="Basic and acidic residues" evidence="1">
    <location>
        <begin position="185"/>
        <end position="200"/>
    </location>
</feature>
<accession>A0A1Y2DLH2</accession>
<feature type="compositionally biased region" description="Basic and acidic residues" evidence="1">
    <location>
        <begin position="441"/>
        <end position="452"/>
    </location>
</feature>
<dbReference type="GeneID" id="63780467"/>
<organism evidence="2 3">
    <name type="scientific">Pseudomassariella vexata</name>
    <dbReference type="NCBI Taxonomy" id="1141098"/>
    <lineage>
        <taxon>Eukaryota</taxon>
        <taxon>Fungi</taxon>
        <taxon>Dikarya</taxon>
        <taxon>Ascomycota</taxon>
        <taxon>Pezizomycotina</taxon>
        <taxon>Sordariomycetes</taxon>
        <taxon>Xylariomycetidae</taxon>
        <taxon>Amphisphaeriales</taxon>
        <taxon>Pseudomassariaceae</taxon>
        <taxon>Pseudomassariella</taxon>
    </lineage>
</organism>
<keyword evidence="3" id="KW-1185">Reference proteome</keyword>
<evidence type="ECO:0000256" key="1">
    <source>
        <dbReference type="SAM" id="MobiDB-lite"/>
    </source>
</evidence>
<dbReference type="AlphaFoldDB" id="A0A1Y2DLH2"/>
<feature type="compositionally biased region" description="Polar residues" evidence="1">
    <location>
        <begin position="461"/>
        <end position="471"/>
    </location>
</feature>
<feature type="region of interest" description="Disordered" evidence="1">
    <location>
        <begin position="125"/>
        <end position="202"/>
    </location>
</feature>
<comment type="caution">
    <text evidence="2">The sequence shown here is derived from an EMBL/GenBank/DDBJ whole genome shotgun (WGS) entry which is preliminary data.</text>
</comment>
<dbReference type="RefSeq" id="XP_040712547.1">
    <property type="nucleotide sequence ID" value="XM_040864255.1"/>
</dbReference>
<name>A0A1Y2DLH2_9PEZI</name>
<protein>
    <submittedName>
        <fullName evidence="2">Uncharacterized protein</fullName>
    </submittedName>
</protein>
<feature type="compositionally biased region" description="Polar residues" evidence="1">
    <location>
        <begin position="550"/>
        <end position="559"/>
    </location>
</feature>
<dbReference type="InParanoid" id="A0A1Y2DLH2"/>
<gene>
    <name evidence="2" type="ORF">BCR38DRAFT_488299</name>
</gene>
<feature type="region of interest" description="Disordered" evidence="1">
    <location>
        <begin position="441"/>
        <end position="509"/>
    </location>
</feature>
<feature type="region of interest" description="Disordered" evidence="1">
    <location>
        <begin position="550"/>
        <end position="576"/>
    </location>
</feature>
<feature type="compositionally biased region" description="Acidic residues" evidence="1">
    <location>
        <begin position="19"/>
        <end position="31"/>
    </location>
</feature>
<dbReference type="OrthoDB" id="3437384at2759"/>
<dbReference type="Proteomes" id="UP000193689">
    <property type="component" value="Unassembled WGS sequence"/>
</dbReference>
<feature type="compositionally biased region" description="Acidic residues" evidence="1">
    <location>
        <begin position="158"/>
        <end position="167"/>
    </location>
</feature>
<feature type="region of interest" description="Disordered" evidence="1">
    <location>
        <begin position="1"/>
        <end position="110"/>
    </location>
</feature>
<feature type="compositionally biased region" description="Polar residues" evidence="1">
    <location>
        <begin position="125"/>
        <end position="134"/>
    </location>
</feature>
<feature type="region of interest" description="Disordered" evidence="1">
    <location>
        <begin position="718"/>
        <end position="766"/>
    </location>
</feature>